<dbReference type="AlphaFoldDB" id="A0A7S1XK84"/>
<sequence>MNFEHHKVHMGVDGAPEHTWSKRDFTYAQVTENPILMRLARGIARSKLRRAAAVAREAVAHVDCAVTLAALAQVPQLRVKRTRSSAFGAWQKCDRESTLDPKSPRAVKEEALAQVPQPRVKRTRSAAFGAWQKCDRESTLDPKSPRAVKAQEDTNKSDGGKHRKMVHTVQEEAPPTVQEQAPSAVKLGPLEYKGMPASAVPRCSGAATTGPVPRAFVVPVAEAVPVPAVRTWAERAAPERRRIWSFEAITDVAPGVAPLPSPRQQRVC</sequence>
<name>A0A7S1XK84_9STRA</name>
<dbReference type="EMBL" id="HBGJ01006497">
    <property type="protein sequence ID" value="CAD9245682.1"/>
    <property type="molecule type" value="Transcribed_RNA"/>
</dbReference>
<proteinExistence type="predicted"/>
<protein>
    <submittedName>
        <fullName evidence="2">Uncharacterized protein</fullName>
    </submittedName>
</protein>
<feature type="compositionally biased region" description="Basic and acidic residues" evidence="1">
    <location>
        <begin position="133"/>
        <end position="160"/>
    </location>
</feature>
<organism evidence="2">
    <name type="scientific">Phaeomonas parva</name>
    <dbReference type="NCBI Taxonomy" id="124430"/>
    <lineage>
        <taxon>Eukaryota</taxon>
        <taxon>Sar</taxon>
        <taxon>Stramenopiles</taxon>
        <taxon>Ochrophyta</taxon>
        <taxon>Pinguiophyceae</taxon>
        <taxon>Pinguiochrysidales</taxon>
        <taxon>Pinguiochrysidaceae</taxon>
        <taxon>Phaeomonas</taxon>
    </lineage>
</organism>
<feature type="compositionally biased region" description="Basic and acidic residues" evidence="1">
    <location>
        <begin position="94"/>
        <end position="111"/>
    </location>
</feature>
<feature type="region of interest" description="Disordered" evidence="1">
    <location>
        <begin position="94"/>
        <end position="162"/>
    </location>
</feature>
<gene>
    <name evidence="2" type="ORF">PPAR1163_LOCUS4031</name>
</gene>
<reference evidence="2" key="1">
    <citation type="submission" date="2021-01" db="EMBL/GenBank/DDBJ databases">
        <authorList>
            <person name="Corre E."/>
            <person name="Pelletier E."/>
            <person name="Niang G."/>
            <person name="Scheremetjew M."/>
            <person name="Finn R."/>
            <person name="Kale V."/>
            <person name="Holt S."/>
            <person name="Cochrane G."/>
            <person name="Meng A."/>
            <person name="Brown T."/>
            <person name="Cohen L."/>
        </authorList>
    </citation>
    <scope>NUCLEOTIDE SEQUENCE</scope>
    <source>
        <strain evidence="2">CCMP2877</strain>
    </source>
</reference>
<accession>A0A7S1XK84</accession>
<evidence type="ECO:0000313" key="2">
    <source>
        <dbReference type="EMBL" id="CAD9245682.1"/>
    </source>
</evidence>
<evidence type="ECO:0000256" key="1">
    <source>
        <dbReference type="SAM" id="MobiDB-lite"/>
    </source>
</evidence>